<evidence type="ECO:0000313" key="2">
    <source>
        <dbReference type="EMBL" id="PZO86463.1"/>
    </source>
</evidence>
<keyword evidence="1" id="KW-0732">Signal</keyword>
<feature type="signal peptide" evidence="1">
    <location>
        <begin position="1"/>
        <end position="26"/>
    </location>
</feature>
<accession>A0A2W4ZVR5</accession>
<gene>
    <name evidence="2" type="ORF">DI626_06555</name>
</gene>
<reference evidence="2 3" key="1">
    <citation type="submission" date="2017-08" db="EMBL/GenBank/DDBJ databases">
        <title>Infants hospitalized years apart are colonized by the same room-sourced microbial strains.</title>
        <authorList>
            <person name="Brooks B."/>
            <person name="Olm M.R."/>
            <person name="Firek B.A."/>
            <person name="Baker R."/>
            <person name="Thomas B.C."/>
            <person name="Morowitz M.J."/>
            <person name="Banfield J.F."/>
        </authorList>
    </citation>
    <scope>NUCLEOTIDE SEQUENCE [LARGE SCALE GENOMIC DNA]</scope>
    <source>
        <strain evidence="2">S2_018_000_R2_104</strain>
    </source>
</reference>
<dbReference type="AlphaFoldDB" id="A0A2W4ZVR5"/>
<protein>
    <submittedName>
        <fullName evidence="2">Uncharacterized protein</fullName>
    </submittedName>
</protein>
<proteinExistence type="predicted"/>
<dbReference type="Proteomes" id="UP000249557">
    <property type="component" value="Unassembled WGS sequence"/>
</dbReference>
<evidence type="ECO:0000313" key="3">
    <source>
        <dbReference type="Proteomes" id="UP000249557"/>
    </source>
</evidence>
<sequence>MLRKGILASVFTVAAGLVLQASPASAVPRCETPSHPLNFNYVVHDVPNEDVMTAERYVVHFEETKEIMTKGAPRRSEEVPAPKQCSAMPYYQFYFKTEDLEKQRGKSYLNLSTNLDFQSPEPTRECLNVPVTWVRIRPAEDDPEMSVLSFYIDEARQMAARRGTFYKGDMWCHTLEVRWQYVSAAVPNVGPR</sequence>
<organism evidence="2 3">
    <name type="scientific">Micavibrio aeruginosavorus</name>
    <dbReference type="NCBI Taxonomy" id="349221"/>
    <lineage>
        <taxon>Bacteria</taxon>
        <taxon>Pseudomonadati</taxon>
        <taxon>Bdellovibrionota</taxon>
        <taxon>Bdellovibrionia</taxon>
        <taxon>Bdellovibrionales</taxon>
        <taxon>Pseudobdellovibrionaceae</taxon>
        <taxon>Micavibrio</taxon>
    </lineage>
</organism>
<feature type="chain" id="PRO_5016152691" evidence="1">
    <location>
        <begin position="27"/>
        <end position="192"/>
    </location>
</feature>
<evidence type="ECO:0000256" key="1">
    <source>
        <dbReference type="SAM" id="SignalP"/>
    </source>
</evidence>
<name>A0A2W4ZVR5_9BACT</name>
<dbReference type="EMBL" id="QFNK01000117">
    <property type="protein sequence ID" value="PZO86463.1"/>
    <property type="molecule type" value="Genomic_DNA"/>
</dbReference>
<comment type="caution">
    <text evidence="2">The sequence shown here is derived from an EMBL/GenBank/DDBJ whole genome shotgun (WGS) entry which is preliminary data.</text>
</comment>